<comment type="function">
    <text evidence="6">Specifically methylates the N7 position of a guanine in 16S rRNA.</text>
</comment>
<protein>
    <recommendedName>
        <fullName evidence="6">Ribosomal RNA small subunit methyltransferase G</fullName>
        <ecNumber evidence="6">2.1.1.-</ecNumber>
    </recommendedName>
    <alternativeName>
        <fullName evidence="6">16S rRNA 7-methylguanosine methyltransferase</fullName>
        <shortName evidence="6">16S rRNA m7G methyltransferase</shortName>
    </alternativeName>
</protein>
<gene>
    <name evidence="6 7" type="primary">rsmG</name>
    <name evidence="7" type="ORF">ERS852448_01135</name>
</gene>
<dbReference type="AlphaFoldDB" id="A0A173SSY2"/>
<dbReference type="PANTHER" id="PTHR31760:SF0">
    <property type="entry name" value="S-ADENOSYL-L-METHIONINE-DEPENDENT METHYLTRANSFERASES SUPERFAMILY PROTEIN"/>
    <property type="match status" value="1"/>
</dbReference>
<dbReference type="RefSeq" id="WP_055289883.1">
    <property type="nucleotide sequence ID" value="NZ_CP173382.1"/>
</dbReference>
<organism evidence="7 8">
    <name type="scientific">Eubacterium ramulus</name>
    <dbReference type="NCBI Taxonomy" id="39490"/>
    <lineage>
        <taxon>Bacteria</taxon>
        <taxon>Bacillati</taxon>
        <taxon>Bacillota</taxon>
        <taxon>Clostridia</taxon>
        <taxon>Eubacteriales</taxon>
        <taxon>Eubacteriaceae</taxon>
        <taxon>Eubacterium</taxon>
    </lineage>
</organism>
<comment type="caution">
    <text evidence="6">Lacks conserved residue(s) required for the propagation of feature annotation.</text>
</comment>
<dbReference type="PIRSF" id="PIRSF003078">
    <property type="entry name" value="GidB"/>
    <property type="match status" value="1"/>
</dbReference>
<dbReference type="EMBL" id="CYYA01000006">
    <property type="protein sequence ID" value="CUM93493.1"/>
    <property type="molecule type" value="Genomic_DNA"/>
</dbReference>
<evidence type="ECO:0000256" key="1">
    <source>
        <dbReference type="ARBA" id="ARBA00022490"/>
    </source>
</evidence>
<dbReference type="EC" id="2.1.1.-" evidence="6"/>
<keyword evidence="2 6" id="KW-0698">rRNA processing</keyword>
<proteinExistence type="inferred from homology"/>
<sequence length="242" mass="27113">MSYDLAKFKHGLEELRITLTDHQIEQFLQYYEMLVEKNKVMNLTGITEYEEVIQKHFLDSLSLIRVIPTLAEQNFKIIDLGTGAGFPGLPLKIAFPNLEITLMDSLNKRINFLNEVIDKLGLEKVTAVHGRAEEMAANITHRQQYDLCVSRAVSNLAVLCEYCLPFVAKGGTFVSYKSADSDAEIQEGKKAISILGGKLINIDKFKLPDSDLGRALVCIKKVKDTPKKYPRKAGTPAKLPLK</sequence>
<accession>A0A173SSY2</accession>
<keyword evidence="3 6" id="KW-0489">Methyltransferase</keyword>
<keyword evidence="5 6" id="KW-0949">S-adenosyl-L-methionine</keyword>
<evidence type="ECO:0000256" key="3">
    <source>
        <dbReference type="ARBA" id="ARBA00022603"/>
    </source>
</evidence>
<keyword evidence="4 6" id="KW-0808">Transferase</keyword>
<evidence type="ECO:0000256" key="6">
    <source>
        <dbReference type="HAMAP-Rule" id="MF_00074"/>
    </source>
</evidence>
<dbReference type="Proteomes" id="UP000095492">
    <property type="component" value="Unassembled WGS sequence"/>
</dbReference>
<evidence type="ECO:0000256" key="5">
    <source>
        <dbReference type="ARBA" id="ARBA00022691"/>
    </source>
</evidence>
<reference evidence="7 8" key="1">
    <citation type="submission" date="2015-09" db="EMBL/GenBank/DDBJ databases">
        <authorList>
            <consortium name="Pathogen Informatics"/>
        </authorList>
    </citation>
    <scope>NUCLEOTIDE SEQUENCE [LARGE SCALE GENOMIC DNA]</scope>
    <source>
        <strain evidence="7 8">2789STDY5608891</strain>
    </source>
</reference>
<dbReference type="Gene3D" id="3.40.50.150">
    <property type="entry name" value="Vaccinia Virus protein VP39"/>
    <property type="match status" value="1"/>
</dbReference>
<dbReference type="PANTHER" id="PTHR31760">
    <property type="entry name" value="S-ADENOSYL-L-METHIONINE-DEPENDENT METHYLTRANSFERASES SUPERFAMILY PROTEIN"/>
    <property type="match status" value="1"/>
</dbReference>
<dbReference type="HAMAP" id="MF_00074">
    <property type="entry name" value="16SrRNA_methyltr_G"/>
    <property type="match status" value="1"/>
</dbReference>
<evidence type="ECO:0000313" key="8">
    <source>
        <dbReference type="Proteomes" id="UP000095492"/>
    </source>
</evidence>
<evidence type="ECO:0000256" key="4">
    <source>
        <dbReference type="ARBA" id="ARBA00022679"/>
    </source>
</evidence>
<dbReference type="GO" id="GO:0070043">
    <property type="term" value="F:rRNA (guanine-N7-)-methyltransferase activity"/>
    <property type="evidence" value="ECO:0007669"/>
    <property type="project" value="UniProtKB-UniRule"/>
</dbReference>
<dbReference type="InterPro" id="IPR029063">
    <property type="entry name" value="SAM-dependent_MTases_sf"/>
</dbReference>
<comment type="similarity">
    <text evidence="6">Belongs to the methyltransferase superfamily. RNA methyltransferase RsmG family.</text>
</comment>
<dbReference type="GO" id="GO:0005829">
    <property type="term" value="C:cytosol"/>
    <property type="evidence" value="ECO:0007669"/>
    <property type="project" value="TreeGrafter"/>
</dbReference>
<dbReference type="GeneID" id="97392454"/>
<dbReference type="InterPro" id="IPR003682">
    <property type="entry name" value="rRNA_ssu_MeTfrase_G"/>
</dbReference>
<evidence type="ECO:0000313" key="7">
    <source>
        <dbReference type="EMBL" id="CUM93493.1"/>
    </source>
</evidence>
<dbReference type="NCBIfam" id="TIGR00138">
    <property type="entry name" value="rsmG_gidB"/>
    <property type="match status" value="1"/>
</dbReference>
<dbReference type="Pfam" id="PF02527">
    <property type="entry name" value="GidB"/>
    <property type="match status" value="1"/>
</dbReference>
<evidence type="ECO:0000256" key="2">
    <source>
        <dbReference type="ARBA" id="ARBA00022552"/>
    </source>
</evidence>
<dbReference type="STRING" id="39490.ERS852448_01135"/>
<name>A0A173SSY2_EUBRA</name>
<feature type="binding site" evidence="6">
    <location>
        <begin position="132"/>
        <end position="133"/>
    </location>
    <ligand>
        <name>S-adenosyl-L-methionine</name>
        <dbReference type="ChEBI" id="CHEBI:59789"/>
    </ligand>
</feature>
<feature type="binding site" evidence="6">
    <location>
        <position position="81"/>
    </location>
    <ligand>
        <name>S-adenosyl-L-methionine</name>
        <dbReference type="ChEBI" id="CHEBI:59789"/>
    </ligand>
</feature>
<dbReference type="OrthoDB" id="9808773at2"/>
<feature type="binding site" evidence="6">
    <location>
        <position position="151"/>
    </location>
    <ligand>
        <name>S-adenosyl-L-methionine</name>
        <dbReference type="ChEBI" id="CHEBI:59789"/>
    </ligand>
</feature>
<keyword evidence="1 6" id="KW-0963">Cytoplasm</keyword>
<comment type="subcellular location">
    <subcellularLocation>
        <location evidence="6">Cytoplasm</location>
    </subcellularLocation>
</comment>
<dbReference type="CDD" id="cd02440">
    <property type="entry name" value="AdoMet_MTases"/>
    <property type="match status" value="1"/>
</dbReference>
<dbReference type="FunFam" id="3.40.50.150:FF:000041">
    <property type="entry name" value="Ribosomal RNA small subunit methyltransferase G"/>
    <property type="match status" value="1"/>
</dbReference>
<dbReference type="SUPFAM" id="SSF53335">
    <property type="entry name" value="S-adenosyl-L-methionine-dependent methyltransferases"/>
    <property type="match status" value="1"/>
</dbReference>
<feature type="binding site" evidence="6">
    <location>
        <position position="86"/>
    </location>
    <ligand>
        <name>S-adenosyl-L-methionine</name>
        <dbReference type="ChEBI" id="CHEBI:59789"/>
    </ligand>
</feature>